<evidence type="ECO:0000313" key="5">
    <source>
        <dbReference type="EMBL" id="MEX6633383.1"/>
    </source>
</evidence>
<dbReference type="Pfam" id="PF00106">
    <property type="entry name" value="adh_short"/>
    <property type="match status" value="1"/>
</dbReference>
<dbReference type="EMBL" id="JBEHZE010000001">
    <property type="protein sequence ID" value="MEX6633383.1"/>
    <property type="molecule type" value="Genomic_DNA"/>
</dbReference>
<keyword evidence="2" id="KW-0560">Oxidoreductase</keyword>
<dbReference type="Gene3D" id="3.40.50.720">
    <property type="entry name" value="NAD(P)-binding Rossmann-like Domain"/>
    <property type="match status" value="1"/>
</dbReference>
<accession>A0ABV3Z4G4</accession>
<evidence type="ECO:0000256" key="3">
    <source>
        <dbReference type="RuleBase" id="RU000363"/>
    </source>
</evidence>
<dbReference type="PRINTS" id="PR00081">
    <property type="entry name" value="GDHRDH"/>
</dbReference>
<dbReference type="PROSITE" id="PS00061">
    <property type="entry name" value="ADH_SHORT"/>
    <property type="match status" value="1"/>
</dbReference>
<dbReference type="InterPro" id="IPR036291">
    <property type="entry name" value="NAD(P)-bd_dom_sf"/>
</dbReference>
<sequence>MSETKSTDQGRVAIVTGAGKSLGAAYAHALGARGLKLVVNNRCREGESPSADKVVAELRAKGVDAVAEYSDIAEPGAAQAIVQKAIDHFGRLDVVVFNAGIVGDAGWFGKFDIDSFRSVMEINYFANVAIALAALPHLKKSGSGRCIFVSSAAGQYGARGLAPYAGTKGALTSFALTLSDELKRYGVGVNVLTPFAVTQMTANDFGDDGAYAKPEHTAPAVAWMASADNPMTGQVWVAAGGHYRRAMSVETLGGNGENTPEWLSENADAMSSLDDLKTFPGAQEAFYDIFSEVISKKNK</sequence>
<dbReference type="PANTHER" id="PTHR45024:SF2">
    <property type="entry name" value="SCP2 DOMAIN-CONTAINING PROTEIN"/>
    <property type="match status" value="1"/>
</dbReference>
<dbReference type="InterPro" id="IPR057326">
    <property type="entry name" value="KR_dom"/>
</dbReference>
<gene>
    <name evidence="5" type="ORF">ABFZ84_07450</name>
</gene>
<dbReference type="InterPro" id="IPR051687">
    <property type="entry name" value="Peroxisomal_Beta-Oxidation"/>
</dbReference>
<evidence type="ECO:0000256" key="1">
    <source>
        <dbReference type="ARBA" id="ARBA00006484"/>
    </source>
</evidence>
<comment type="similarity">
    <text evidence="1 3">Belongs to the short-chain dehydrogenases/reductases (SDR) family.</text>
</comment>
<dbReference type="SUPFAM" id="SSF51735">
    <property type="entry name" value="NAD(P)-binding Rossmann-fold domains"/>
    <property type="match status" value="1"/>
</dbReference>
<evidence type="ECO:0000256" key="2">
    <source>
        <dbReference type="ARBA" id="ARBA00023002"/>
    </source>
</evidence>
<dbReference type="Proteomes" id="UP001560685">
    <property type="component" value="Unassembled WGS sequence"/>
</dbReference>
<dbReference type="SMART" id="SM00822">
    <property type="entry name" value="PKS_KR"/>
    <property type="match status" value="1"/>
</dbReference>
<feature type="domain" description="Ketoreductase" evidence="4">
    <location>
        <begin position="11"/>
        <end position="198"/>
    </location>
</feature>
<proteinExistence type="inferred from homology"/>
<dbReference type="RefSeq" id="WP_369313340.1">
    <property type="nucleotide sequence ID" value="NZ_JBEHZE010000001.1"/>
</dbReference>
<keyword evidence="6" id="KW-1185">Reference proteome</keyword>
<comment type="caution">
    <text evidence="5">The sequence shown here is derived from an EMBL/GenBank/DDBJ whole genome shotgun (WGS) entry which is preliminary data.</text>
</comment>
<evidence type="ECO:0000313" key="6">
    <source>
        <dbReference type="Proteomes" id="UP001560685"/>
    </source>
</evidence>
<dbReference type="PANTHER" id="PTHR45024">
    <property type="entry name" value="DEHYDROGENASES, SHORT CHAIN"/>
    <property type="match status" value="1"/>
</dbReference>
<evidence type="ECO:0000259" key="4">
    <source>
        <dbReference type="SMART" id="SM00822"/>
    </source>
</evidence>
<dbReference type="InterPro" id="IPR020904">
    <property type="entry name" value="Sc_DH/Rdtase_CS"/>
</dbReference>
<organism evidence="5 6">
    <name type="scientific">Hyphococcus lacteus</name>
    <dbReference type="NCBI Taxonomy" id="3143536"/>
    <lineage>
        <taxon>Bacteria</taxon>
        <taxon>Pseudomonadati</taxon>
        <taxon>Pseudomonadota</taxon>
        <taxon>Alphaproteobacteria</taxon>
        <taxon>Parvularculales</taxon>
        <taxon>Parvularculaceae</taxon>
        <taxon>Hyphococcus</taxon>
    </lineage>
</organism>
<protein>
    <submittedName>
        <fullName evidence="5">SDR family NAD(P)-dependent oxidoreductase</fullName>
    </submittedName>
</protein>
<dbReference type="PRINTS" id="PR00080">
    <property type="entry name" value="SDRFAMILY"/>
</dbReference>
<name>A0ABV3Z4G4_9PROT</name>
<dbReference type="InterPro" id="IPR002347">
    <property type="entry name" value="SDR_fam"/>
</dbReference>
<reference evidence="5 6" key="1">
    <citation type="submission" date="2024-05" db="EMBL/GenBank/DDBJ databases">
        <title>Three bacterial strains, DH-69, EH-24, and ECK-19 isolated from coastal sediments.</title>
        <authorList>
            <person name="Ye Y.-Q."/>
            <person name="Du Z.-J."/>
        </authorList>
    </citation>
    <scope>NUCLEOTIDE SEQUENCE [LARGE SCALE GENOMIC DNA]</scope>
    <source>
        <strain evidence="5 6">ECK-19</strain>
    </source>
</reference>